<keyword evidence="3" id="KW-1185">Reference proteome</keyword>
<comment type="caution">
    <text evidence="2">The sequence shown here is derived from an EMBL/GenBank/DDBJ whole genome shotgun (WGS) entry which is preliminary data.</text>
</comment>
<feature type="transmembrane region" description="Helical" evidence="1">
    <location>
        <begin position="6"/>
        <end position="27"/>
    </location>
</feature>
<dbReference type="Proteomes" id="UP001519289">
    <property type="component" value="Unassembled WGS sequence"/>
</dbReference>
<evidence type="ECO:0000313" key="3">
    <source>
        <dbReference type="Proteomes" id="UP001519289"/>
    </source>
</evidence>
<keyword evidence="1" id="KW-0472">Membrane</keyword>
<proteinExistence type="predicted"/>
<feature type="transmembrane region" description="Helical" evidence="1">
    <location>
        <begin position="67"/>
        <end position="88"/>
    </location>
</feature>
<evidence type="ECO:0000256" key="1">
    <source>
        <dbReference type="SAM" id="Phobius"/>
    </source>
</evidence>
<name>A0ABS4JU34_9FIRM</name>
<evidence type="ECO:0000313" key="2">
    <source>
        <dbReference type="EMBL" id="MBP2019043.1"/>
    </source>
</evidence>
<feature type="transmembrane region" description="Helical" evidence="1">
    <location>
        <begin position="39"/>
        <end position="61"/>
    </location>
</feature>
<reference evidence="2 3" key="1">
    <citation type="submission" date="2021-03" db="EMBL/GenBank/DDBJ databases">
        <title>Genomic Encyclopedia of Type Strains, Phase IV (KMG-IV): sequencing the most valuable type-strain genomes for metagenomic binning, comparative biology and taxonomic classification.</title>
        <authorList>
            <person name="Goeker M."/>
        </authorList>
    </citation>
    <scope>NUCLEOTIDE SEQUENCE [LARGE SCALE GENOMIC DNA]</scope>
    <source>
        <strain evidence="2 3">DSM 27138</strain>
    </source>
</reference>
<feature type="transmembrane region" description="Helical" evidence="1">
    <location>
        <begin position="129"/>
        <end position="151"/>
    </location>
</feature>
<gene>
    <name evidence="2" type="ORF">J2Z79_002459</name>
</gene>
<accession>A0ABS4JU34</accession>
<keyword evidence="1" id="KW-0812">Transmembrane</keyword>
<feature type="transmembrane region" description="Helical" evidence="1">
    <location>
        <begin position="201"/>
        <end position="218"/>
    </location>
</feature>
<keyword evidence="1" id="KW-1133">Transmembrane helix</keyword>
<dbReference type="EMBL" id="JAGGLG010000021">
    <property type="protein sequence ID" value="MBP2019043.1"/>
    <property type="molecule type" value="Genomic_DNA"/>
</dbReference>
<feature type="transmembrane region" description="Helical" evidence="1">
    <location>
        <begin position="230"/>
        <end position="249"/>
    </location>
</feature>
<protein>
    <submittedName>
        <fullName evidence="2">Heme exporter protein D</fullName>
    </submittedName>
</protein>
<sequence>MSQIAYAAGLQLLSCSLGLSAVLALLDTRSGFVRDHPPLAWRVAGILTGPLAALSLVAMLVGGAARWVWLGLAAPYAAMAAAASAAWYRGVRADIRRQRGREAAMLGVVAVLFSSLGQTGGDALPALPLAASLGTAALVGGLGLLALGGTLGPRHDQVAEEEGSDGVPLRAVATGLGITLLAASDVCRSVLFGGAPCPVPVALWLTCSLLVPLVLLVAGRRPVVKGRPSLWCTACAAALIGQFALQTALVA</sequence>
<dbReference type="RefSeq" id="WP_209467161.1">
    <property type="nucleotide sequence ID" value="NZ_JAGGLG010000021.1"/>
</dbReference>
<organism evidence="2 3">
    <name type="scientific">Symbiobacterium terraclitae</name>
    <dbReference type="NCBI Taxonomy" id="557451"/>
    <lineage>
        <taxon>Bacteria</taxon>
        <taxon>Bacillati</taxon>
        <taxon>Bacillota</taxon>
        <taxon>Clostridia</taxon>
        <taxon>Eubacteriales</taxon>
        <taxon>Symbiobacteriaceae</taxon>
        <taxon>Symbiobacterium</taxon>
    </lineage>
</organism>